<protein>
    <submittedName>
        <fullName evidence="2">Uncharacterized protein</fullName>
    </submittedName>
</protein>
<evidence type="ECO:0000313" key="3">
    <source>
        <dbReference type="Proteomes" id="UP001054889"/>
    </source>
</evidence>
<keyword evidence="3" id="KW-1185">Reference proteome</keyword>
<reference evidence="2" key="1">
    <citation type="journal article" date="2018" name="DNA Res.">
        <title>Multiple hybrid de novo genome assembly of finger millet, an orphan allotetraploid crop.</title>
        <authorList>
            <person name="Hatakeyama M."/>
            <person name="Aluri S."/>
            <person name="Balachadran M.T."/>
            <person name="Sivarajan S.R."/>
            <person name="Patrignani A."/>
            <person name="Gruter S."/>
            <person name="Poveda L."/>
            <person name="Shimizu-Inatsugi R."/>
            <person name="Baeten J."/>
            <person name="Francoijs K.J."/>
            <person name="Nataraja K.N."/>
            <person name="Reddy Y.A.N."/>
            <person name="Phadnis S."/>
            <person name="Ravikumar R.L."/>
            <person name="Schlapbach R."/>
            <person name="Sreeman S.M."/>
            <person name="Shimizu K.K."/>
        </authorList>
    </citation>
    <scope>NUCLEOTIDE SEQUENCE</scope>
</reference>
<sequence length="118" mass="13228">MGANCCIAAKERSQPCVTPVEVSAYRNVRHSPSWSFRWDNRTHIEDIMEIPTMFSNHSSGSIRPETKSGSIVPTEGLSNGNSPSYVFQRAKWHKSDKKVETSKAMKADPRGKAFQEIT</sequence>
<dbReference type="Proteomes" id="UP001054889">
    <property type="component" value="Unassembled WGS sequence"/>
</dbReference>
<dbReference type="EMBL" id="BQKI01000095">
    <property type="protein sequence ID" value="GJN37866.1"/>
    <property type="molecule type" value="Genomic_DNA"/>
</dbReference>
<reference evidence="2" key="2">
    <citation type="submission" date="2021-12" db="EMBL/GenBank/DDBJ databases">
        <title>Resequencing data analysis of finger millet.</title>
        <authorList>
            <person name="Hatakeyama M."/>
            <person name="Aluri S."/>
            <person name="Balachadran M.T."/>
            <person name="Sivarajan S.R."/>
            <person name="Poveda L."/>
            <person name="Shimizu-Inatsugi R."/>
            <person name="Schlapbach R."/>
            <person name="Sreeman S.M."/>
            <person name="Shimizu K.K."/>
        </authorList>
    </citation>
    <scope>NUCLEOTIDE SEQUENCE</scope>
</reference>
<feature type="region of interest" description="Disordered" evidence="1">
    <location>
        <begin position="56"/>
        <end position="78"/>
    </location>
</feature>
<feature type="compositionally biased region" description="Basic and acidic residues" evidence="1">
    <location>
        <begin position="97"/>
        <end position="118"/>
    </location>
</feature>
<accession>A0AAV5FSY2</accession>
<gene>
    <name evidence="2" type="primary">gb26862</name>
    <name evidence="2" type="ORF">PR202_gb26862</name>
</gene>
<evidence type="ECO:0000313" key="2">
    <source>
        <dbReference type="EMBL" id="GJN37866.1"/>
    </source>
</evidence>
<name>A0AAV5FSY2_ELECO</name>
<feature type="region of interest" description="Disordered" evidence="1">
    <location>
        <begin position="96"/>
        <end position="118"/>
    </location>
</feature>
<organism evidence="2 3">
    <name type="scientific">Eleusine coracana subsp. coracana</name>
    <dbReference type="NCBI Taxonomy" id="191504"/>
    <lineage>
        <taxon>Eukaryota</taxon>
        <taxon>Viridiplantae</taxon>
        <taxon>Streptophyta</taxon>
        <taxon>Embryophyta</taxon>
        <taxon>Tracheophyta</taxon>
        <taxon>Spermatophyta</taxon>
        <taxon>Magnoliopsida</taxon>
        <taxon>Liliopsida</taxon>
        <taxon>Poales</taxon>
        <taxon>Poaceae</taxon>
        <taxon>PACMAD clade</taxon>
        <taxon>Chloridoideae</taxon>
        <taxon>Cynodonteae</taxon>
        <taxon>Eleusininae</taxon>
        <taxon>Eleusine</taxon>
    </lineage>
</organism>
<proteinExistence type="predicted"/>
<evidence type="ECO:0000256" key="1">
    <source>
        <dbReference type="SAM" id="MobiDB-lite"/>
    </source>
</evidence>
<dbReference type="AlphaFoldDB" id="A0AAV5FSY2"/>
<comment type="caution">
    <text evidence="2">The sequence shown here is derived from an EMBL/GenBank/DDBJ whole genome shotgun (WGS) entry which is preliminary data.</text>
</comment>